<protein>
    <submittedName>
        <fullName evidence="1">36437_t:CDS:1</fullName>
    </submittedName>
</protein>
<gene>
    <name evidence="1" type="ORF">GMARGA_LOCUS31597</name>
</gene>
<dbReference type="EMBL" id="CAJVQB010047525">
    <property type="protein sequence ID" value="CAG8833515.1"/>
    <property type="molecule type" value="Genomic_DNA"/>
</dbReference>
<comment type="caution">
    <text evidence="1">The sequence shown here is derived from an EMBL/GenBank/DDBJ whole genome shotgun (WGS) entry which is preliminary data.</text>
</comment>
<accession>A0ABN7WIX8</accession>
<dbReference type="Proteomes" id="UP000789901">
    <property type="component" value="Unassembled WGS sequence"/>
</dbReference>
<proteinExistence type="predicted"/>
<evidence type="ECO:0000313" key="2">
    <source>
        <dbReference type="Proteomes" id="UP000789901"/>
    </source>
</evidence>
<evidence type="ECO:0000313" key="1">
    <source>
        <dbReference type="EMBL" id="CAG8833515.1"/>
    </source>
</evidence>
<keyword evidence="2" id="KW-1185">Reference proteome</keyword>
<feature type="non-terminal residue" evidence="1">
    <location>
        <position position="181"/>
    </location>
</feature>
<name>A0ABN7WIX8_GIGMA</name>
<organism evidence="1 2">
    <name type="scientific">Gigaspora margarita</name>
    <dbReference type="NCBI Taxonomy" id="4874"/>
    <lineage>
        <taxon>Eukaryota</taxon>
        <taxon>Fungi</taxon>
        <taxon>Fungi incertae sedis</taxon>
        <taxon>Mucoromycota</taxon>
        <taxon>Glomeromycotina</taxon>
        <taxon>Glomeromycetes</taxon>
        <taxon>Diversisporales</taxon>
        <taxon>Gigasporaceae</taxon>
        <taxon>Gigaspora</taxon>
    </lineage>
</organism>
<reference evidence="1 2" key="1">
    <citation type="submission" date="2021-06" db="EMBL/GenBank/DDBJ databases">
        <authorList>
            <person name="Kallberg Y."/>
            <person name="Tangrot J."/>
            <person name="Rosling A."/>
        </authorList>
    </citation>
    <scope>NUCLEOTIDE SEQUENCE [LARGE SCALE GENOMIC DNA]</scope>
    <source>
        <strain evidence="1 2">120-4 pot B 10/14</strain>
    </source>
</reference>
<sequence>MGKTHNKRIKIHDTRSKPIAIQDKENIAYKSSVSLLNMEQEQEQNVDTANNKSVDWSEDVDLELSVGEDPTDMGSSSFDEMENSLGNMAELSGKTAKNPDIMDFIMQEKDLNQNLGGKATYSSFAPRDKIYTKNDNTLIFNIQSLENISINNIVAALYAKIGDNFIAAKPHYKRGKRLYLE</sequence>